<accession>A0ABU0IVT0</accession>
<feature type="chain" id="PRO_5046077920" description="DUF995 domain-containing protein" evidence="1">
    <location>
        <begin position="22"/>
        <end position="139"/>
    </location>
</feature>
<comment type="caution">
    <text evidence="2">The sequence shown here is derived from an EMBL/GenBank/DDBJ whole genome shotgun (WGS) entry which is preliminary data.</text>
</comment>
<evidence type="ECO:0000313" key="3">
    <source>
        <dbReference type="Proteomes" id="UP001228905"/>
    </source>
</evidence>
<dbReference type="Proteomes" id="UP001228905">
    <property type="component" value="Unassembled WGS sequence"/>
</dbReference>
<gene>
    <name evidence="2" type="ORF">QO010_003269</name>
</gene>
<evidence type="ECO:0000313" key="2">
    <source>
        <dbReference type="EMBL" id="MDQ0465480.1"/>
    </source>
</evidence>
<name>A0ABU0IVT0_9CAUL</name>
<organism evidence="2 3">
    <name type="scientific">Caulobacter ginsengisoli</name>
    <dbReference type="NCBI Taxonomy" id="400775"/>
    <lineage>
        <taxon>Bacteria</taxon>
        <taxon>Pseudomonadati</taxon>
        <taxon>Pseudomonadota</taxon>
        <taxon>Alphaproteobacteria</taxon>
        <taxon>Caulobacterales</taxon>
        <taxon>Caulobacteraceae</taxon>
        <taxon>Caulobacter</taxon>
    </lineage>
</organism>
<sequence>MWRPVRFALVLAALAAAPAFAQLVPPGQLGPLNGEGPIDTPLRQVWHVREGDWVGTWTPQGGDGTFYGEWFKGEERTVANLRIRVTGRQVIVNRRQDLGYCTYTGQLQPRPVGGLPQVLGTYRCTWSRQPLRWSAIIGG</sequence>
<dbReference type="RefSeq" id="WP_307350846.1">
    <property type="nucleotide sequence ID" value="NZ_JAUSVS010000007.1"/>
</dbReference>
<evidence type="ECO:0008006" key="4">
    <source>
        <dbReference type="Google" id="ProtNLM"/>
    </source>
</evidence>
<proteinExistence type="predicted"/>
<feature type="signal peptide" evidence="1">
    <location>
        <begin position="1"/>
        <end position="21"/>
    </location>
</feature>
<keyword evidence="3" id="KW-1185">Reference proteome</keyword>
<evidence type="ECO:0000256" key="1">
    <source>
        <dbReference type="SAM" id="SignalP"/>
    </source>
</evidence>
<keyword evidence="1" id="KW-0732">Signal</keyword>
<protein>
    <recommendedName>
        <fullName evidence="4">DUF995 domain-containing protein</fullName>
    </recommendedName>
</protein>
<reference evidence="2 3" key="1">
    <citation type="submission" date="2023-07" db="EMBL/GenBank/DDBJ databases">
        <title>Genomic Encyclopedia of Type Strains, Phase IV (KMG-IV): sequencing the most valuable type-strain genomes for metagenomic binning, comparative biology and taxonomic classification.</title>
        <authorList>
            <person name="Goeker M."/>
        </authorList>
    </citation>
    <scope>NUCLEOTIDE SEQUENCE [LARGE SCALE GENOMIC DNA]</scope>
    <source>
        <strain evidence="2 3">DSM 18695</strain>
    </source>
</reference>
<dbReference type="EMBL" id="JAUSVS010000007">
    <property type="protein sequence ID" value="MDQ0465480.1"/>
    <property type="molecule type" value="Genomic_DNA"/>
</dbReference>